<accession>A0A832MN42</accession>
<dbReference type="InterPro" id="IPR015946">
    <property type="entry name" value="KH_dom-like_a/b"/>
</dbReference>
<dbReference type="AlphaFoldDB" id="A0A832MN42"/>
<dbReference type="Gene3D" id="3.30.300.20">
    <property type="match status" value="1"/>
</dbReference>
<dbReference type="Pfam" id="PF02566">
    <property type="entry name" value="OsmC"/>
    <property type="match status" value="1"/>
</dbReference>
<protein>
    <recommendedName>
        <fullName evidence="2">OsmC family protein</fullName>
    </recommendedName>
</protein>
<organism evidence="1">
    <name type="scientific">Eiseniibacteriota bacterium</name>
    <dbReference type="NCBI Taxonomy" id="2212470"/>
    <lineage>
        <taxon>Bacteria</taxon>
        <taxon>Candidatus Eiseniibacteriota</taxon>
    </lineage>
</organism>
<dbReference type="SUPFAM" id="SSF82784">
    <property type="entry name" value="OsmC-like"/>
    <property type="match status" value="1"/>
</dbReference>
<evidence type="ECO:0000313" key="1">
    <source>
        <dbReference type="EMBL" id="HGZ43703.1"/>
    </source>
</evidence>
<evidence type="ECO:0008006" key="2">
    <source>
        <dbReference type="Google" id="ProtNLM"/>
    </source>
</evidence>
<dbReference type="EMBL" id="DSQF01000020">
    <property type="protein sequence ID" value="HGZ43703.1"/>
    <property type="molecule type" value="Genomic_DNA"/>
</dbReference>
<name>A0A832MN42_UNCEI</name>
<reference evidence="1" key="1">
    <citation type="journal article" date="2020" name="mSystems">
        <title>Genome- and Community-Level Interaction Insights into Carbon Utilization and Element Cycling Functions of Hydrothermarchaeota in Hydrothermal Sediment.</title>
        <authorList>
            <person name="Zhou Z."/>
            <person name="Liu Y."/>
            <person name="Xu W."/>
            <person name="Pan J."/>
            <person name="Luo Z.H."/>
            <person name="Li M."/>
        </authorList>
    </citation>
    <scope>NUCLEOTIDE SEQUENCE [LARGE SCALE GENOMIC DNA]</scope>
    <source>
        <strain evidence="1">SpSt-381</strain>
    </source>
</reference>
<dbReference type="InterPro" id="IPR003718">
    <property type="entry name" value="OsmC/Ohr_fam"/>
</dbReference>
<comment type="caution">
    <text evidence="1">The sequence shown here is derived from an EMBL/GenBank/DDBJ whole genome shotgun (WGS) entry which is preliminary data.</text>
</comment>
<dbReference type="InterPro" id="IPR036102">
    <property type="entry name" value="OsmC/Ohrsf"/>
</dbReference>
<proteinExistence type="predicted"/>
<gene>
    <name evidence="1" type="ORF">ENR23_09815</name>
</gene>
<sequence length="97" mass="10444">MLGTLNGALEARQVPIGPGDATAEVEGVNVIEDGMPVLREIRIHYRLRVPEGAREAVDRALARHQDKCPTAATLRGSVAIRWSAEVETRPPAPDSPP</sequence>